<dbReference type="RefSeq" id="WP_116303641.1">
    <property type="nucleotide sequence ID" value="NZ_NFZV01000025.1"/>
</dbReference>
<name>A0A3E0WQ60_9GAMM</name>
<dbReference type="CDD" id="cd06661">
    <property type="entry name" value="GGCT_like"/>
    <property type="match status" value="1"/>
</dbReference>
<dbReference type="PANTHER" id="PTHR12935:SF0">
    <property type="entry name" value="GAMMA-GLUTAMYLCYCLOTRANSFERASE"/>
    <property type="match status" value="1"/>
</dbReference>
<protein>
    <recommendedName>
        <fullName evidence="4">Gamma-glutamylcyclotransferase AIG2-like domain-containing protein</fullName>
    </recommendedName>
</protein>
<evidence type="ECO:0000256" key="3">
    <source>
        <dbReference type="PIRSR" id="PIRSR617939-2"/>
    </source>
</evidence>
<sequence>MQYYFAYGSNLHPVRLQARVPSARLVGVARLPGYRLSFDKLGGDGSGKCTITACGEQRVYGAVYTLDLSEKHHLDKAEGLGVRYLQHTLDVEGETQRYRVFTYIAAPAYQNGDLPPYTWYRDLVAEGARYLCLPGGYRSMLDSVPAVADPDPERARLNQGLVERCRAMNAEAFVLPE</sequence>
<feature type="active site" description="Proton acceptor" evidence="2">
    <location>
        <position position="78"/>
    </location>
</feature>
<dbReference type="OrthoDB" id="5401862at2"/>
<feature type="domain" description="Gamma-glutamylcyclotransferase AIG2-like" evidence="4">
    <location>
        <begin position="4"/>
        <end position="118"/>
    </location>
</feature>
<dbReference type="Gene3D" id="3.10.490.10">
    <property type="entry name" value="Gamma-glutamyl cyclotransferase-like"/>
    <property type="match status" value="1"/>
</dbReference>
<dbReference type="InterPro" id="IPR009288">
    <property type="entry name" value="AIG2-like_dom"/>
</dbReference>
<dbReference type="EMBL" id="NFZW01000013">
    <property type="protein sequence ID" value="RFA35092.1"/>
    <property type="molecule type" value="Genomic_DNA"/>
</dbReference>
<keyword evidence="1" id="KW-0456">Lyase</keyword>
<dbReference type="InterPro" id="IPR036568">
    <property type="entry name" value="GGCT-like_sf"/>
</dbReference>
<evidence type="ECO:0000313" key="5">
    <source>
        <dbReference type="EMBL" id="RFA35092.1"/>
    </source>
</evidence>
<dbReference type="GO" id="GO:0003839">
    <property type="term" value="F:gamma-glutamylcyclotransferase activity"/>
    <property type="evidence" value="ECO:0007669"/>
    <property type="project" value="InterPro"/>
</dbReference>
<dbReference type="SUPFAM" id="SSF110857">
    <property type="entry name" value="Gamma-glutamyl cyclotransferase-like"/>
    <property type="match status" value="1"/>
</dbReference>
<dbReference type="InterPro" id="IPR017939">
    <property type="entry name" value="G-Glutamylcylcotransferase"/>
</dbReference>
<keyword evidence="6" id="KW-1185">Reference proteome</keyword>
<proteinExistence type="predicted"/>
<accession>A0A3E0WQ60</accession>
<dbReference type="AlphaFoldDB" id="A0A3E0WQ60"/>
<dbReference type="PANTHER" id="PTHR12935">
    <property type="entry name" value="GAMMA-GLUTAMYLCYCLOTRANSFERASE"/>
    <property type="match status" value="1"/>
</dbReference>
<feature type="binding site" evidence="3">
    <location>
        <position position="120"/>
    </location>
    <ligand>
        <name>substrate</name>
    </ligand>
</feature>
<feature type="binding site" evidence="3">
    <location>
        <begin position="4"/>
        <end position="9"/>
    </location>
    <ligand>
        <name>substrate</name>
    </ligand>
</feature>
<evidence type="ECO:0000256" key="2">
    <source>
        <dbReference type="PIRSR" id="PIRSR617939-1"/>
    </source>
</evidence>
<evidence type="ECO:0000259" key="4">
    <source>
        <dbReference type="Pfam" id="PF06094"/>
    </source>
</evidence>
<dbReference type="Pfam" id="PF06094">
    <property type="entry name" value="GGACT"/>
    <property type="match status" value="1"/>
</dbReference>
<dbReference type="Proteomes" id="UP000256763">
    <property type="component" value="Unassembled WGS sequence"/>
</dbReference>
<organism evidence="5 6">
    <name type="scientific">Alkalilimnicola ehrlichii</name>
    <dbReference type="NCBI Taxonomy" id="351052"/>
    <lineage>
        <taxon>Bacteria</taxon>
        <taxon>Pseudomonadati</taxon>
        <taxon>Pseudomonadota</taxon>
        <taxon>Gammaproteobacteria</taxon>
        <taxon>Chromatiales</taxon>
        <taxon>Ectothiorhodospiraceae</taxon>
        <taxon>Alkalilimnicola</taxon>
    </lineage>
</organism>
<dbReference type="InterPro" id="IPR013024">
    <property type="entry name" value="GGCT-like"/>
</dbReference>
<gene>
    <name evidence="5" type="ORF">CAL65_13355</name>
</gene>
<reference evidence="6" key="1">
    <citation type="submission" date="2017-05" db="EMBL/GenBank/DDBJ databases">
        <authorList>
            <person name="Sharma S."/>
            <person name="Sidhu C."/>
            <person name="Pinnaka A.K."/>
        </authorList>
    </citation>
    <scope>NUCLEOTIDE SEQUENCE [LARGE SCALE GENOMIC DNA]</scope>
    <source>
        <strain evidence="6">AK93</strain>
    </source>
</reference>
<evidence type="ECO:0000256" key="1">
    <source>
        <dbReference type="ARBA" id="ARBA00023239"/>
    </source>
</evidence>
<comment type="caution">
    <text evidence="5">The sequence shown here is derived from an EMBL/GenBank/DDBJ whole genome shotgun (WGS) entry which is preliminary data.</text>
</comment>
<evidence type="ECO:0000313" key="6">
    <source>
        <dbReference type="Proteomes" id="UP000256763"/>
    </source>
</evidence>